<dbReference type="STRING" id="314283.MED297_17458"/>
<protein>
    <submittedName>
        <fullName evidence="1">Uncharacterized protein</fullName>
    </submittedName>
</protein>
<reference evidence="1 2" key="1">
    <citation type="submission" date="2006-02" db="EMBL/GenBank/DDBJ databases">
        <authorList>
            <person name="Pinhassi J."/>
            <person name="Pedros-Alio C."/>
            <person name="Ferriera S."/>
            <person name="Johnson J."/>
            <person name="Kravitz S."/>
            <person name="Halpern A."/>
            <person name="Remington K."/>
            <person name="Beeson K."/>
            <person name="Tran B."/>
            <person name="Rogers Y.-H."/>
            <person name="Friedman R."/>
            <person name="Venter J.C."/>
        </authorList>
    </citation>
    <scope>NUCLEOTIDE SEQUENCE [LARGE SCALE GENOMIC DNA]</scope>
    <source>
        <strain evidence="1 2">MED297</strain>
    </source>
</reference>
<comment type="caution">
    <text evidence="1">The sequence shown here is derived from an EMBL/GenBank/DDBJ whole genome shotgun (WGS) entry which is preliminary data.</text>
</comment>
<organism evidence="1 2">
    <name type="scientific">Reinekea blandensis MED297</name>
    <dbReference type="NCBI Taxonomy" id="314283"/>
    <lineage>
        <taxon>Bacteria</taxon>
        <taxon>Pseudomonadati</taxon>
        <taxon>Pseudomonadota</taxon>
        <taxon>Gammaproteobacteria</taxon>
        <taxon>Oceanospirillales</taxon>
        <taxon>Saccharospirillaceae</taxon>
        <taxon>Reinekea</taxon>
    </lineage>
</organism>
<dbReference type="HOGENOM" id="CLU_1077181_0_0_6"/>
<sequence>MVWLSTDEIIGKVPCTCVDGRTSGLRYSAAGGSLGLLMSILNYAEKKRGRSLTDDEIHDAIHSLAITTSPMYLHTDQHTIELIYARMGLESDTRLRALTEQQQRSFTELAVRPDHQGCGHIKLMMQHPEKYNVSLRLAERVLRQHLKLFFARTENVLFDVLAGHHAEEQVFIIEEQSNIDPRDETVLVLENKTDGQQFFCHRPLKRELIRRYTEWLTEHQVYNFTDEDRTALALLHNQQAETTLGILAGDLSIEKIDL</sequence>
<evidence type="ECO:0000313" key="2">
    <source>
        <dbReference type="Proteomes" id="UP000005953"/>
    </source>
</evidence>
<dbReference type="EMBL" id="AAOE01000013">
    <property type="protein sequence ID" value="EAR09152.1"/>
    <property type="molecule type" value="Genomic_DNA"/>
</dbReference>
<gene>
    <name evidence="1" type="ORF">MED297_17458</name>
</gene>
<evidence type="ECO:0000313" key="1">
    <source>
        <dbReference type="EMBL" id="EAR09152.1"/>
    </source>
</evidence>
<dbReference type="Proteomes" id="UP000005953">
    <property type="component" value="Unassembled WGS sequence"/>
</dbReference>
<accession>A4BFQ7</accession>
<keyword evidence="2" id="KW-1185">Reference proteome</keyword>
<proteinExistence type="predicted"/>
<name>A4BFQ7_9GAMM</name>
<dbReference type="AlphaFoldDB" id="A4BFQ7"/>